<gene>
    <name evidence="2" type="ORF">BCR42DRAFT_423232</name>
</gene>
<feature type="transmembrane region" description="Helical" evidence="1">
    <location>
        <begin position="48"/>
        <end position="66"/>
    </location>
</feature>
<dbReference type="AlphaFoldDB" id="A0A1X2I5L1"/>
<reference evidence="2 3" key="1">
    <citation type="submission" date="2016-07" db="EMBL/GenBank/DDBJ databases">
        <title>Pervasive Adenine N6-methylation of Active Genes in Fungi.</title>
        <authorList>
            <consortium name="DOE Joint Genome Institute"/>
            <person name="Mondo S.J."/>
            <person name="Dannebaum R.O."/>
            <person name="Kuo R.C."/>
            <person name="Labutti K."/>
            <person name="Haridas S."/>
            <person name="Kuo A."/>
            <person name="Salamov A."/>
            <person name="Ahrendt S.R."/>
            <person name="Lipzen A."/>
            <person name="Sullivan W."/>
            <person name="Andreopoulos W.B."/>
            <person name="Clum A."/>
            <person name="Lindquist E."/>
            <person name="Daum C."/>
            <person name="Ramamoorthy G.K."/>
            <person name="Gryganskyi A."/>
            <person name="Culley D."/>
            <person name="Magnuson J.K."/>
            <person name="James T.Y."/>
            <person name="O'Malley M.A."/>
            <person name="Stajich J.E."/>
            <person name="Spatafora J.W."/>
            <person name="Visel A."/>
            <person name="Grigoriev I.V."/>
        </authorList>
    </citation>
    <scope>NUCLEOTIDE SEQUENCE [LARGE SCALE GENOMIC DNA]</scope>
    <source>
        <strain evidence="2 3">NRRL 1336</strain>
    </source>
</reference>
<organism evidence="2 3">
    <name type="scientific">Absidia repens</name>
    <dbReference type="NCBI Taxonomy" id="90262"/>
    <lineage>
        <taxon>Eukaryota</taxon>
        <taxon>Fungi</taxon>
        <taxon>Fungi incertae sedis</taxon>
        <taxon>Mucoromycota</taxon>
        <taxon>Mucoromycotina</taxon>
        <taxon>Mucoromycetes</taxon>
        <taxon>Mucorales</taxon>
        <taxon>Cunninghamellaceae</taxon>
        <taxon>Absidia</taxon>
    </lineage>
</organism>
<keyword evidence="1" id="KW-1133">Transmembrane helix</keyword>
<keyword evidence="1" id="KW-0472">Membrane</keyword>
<comment type="caution">
    <text evidence="2">The sequence shown here is derived from an EMBL/GenBank/DDBJ whole genome shotgun (WGS) entry which is preliminary data.</text>
</comment>
<proteinExistence type="predicted"/>
<dbReference type="EMBL" id="MCGE01000026">
    <property type="protein sequence ID" value="ORZ09870.1"/>
    <property type="molecule type" value="Genomic_DNA"/>
</dbReference>
<keyword evidence="3" id="KW-1185">Reference proteome</keyword>
<dbReference type="Proteomes" id="UP000193560">
    <property type="component" value="Unassembled WGS sequence"/>
</dbReference>
<protein>
    <submittedName>
        <fullName evidence="2">Uncharacterized protein</fullName>
    </submittedName>
</protein>
<name>A0A1X2I5L1_9FUNG</name>
<evidence type="ECO:0000313" key="3">
    <source>
        <dbReference type="Proteomes" id="UP000193560"/>
    </source>
</evidence>
<keyword evidence="1" id="KW-0812">Transmembrane</keyword>
<accession>A0A1X2I5L1</accession>
<sequence length="88" mass="10128">MITLCVSQGFFFITWGVGCPDRLSWLLAGKGMYGGCVHYFGFKWKLPIGWATYSMWEFTFLFMPLVRRIIGKKAISTSFSRNKINTTI</sequence>
<evidence type="ECO:0000313" key="2">
    <source>
        <dbReference type="EMBL" id="ORZ09870.1"/>
    </source>
</evidence>
<evidence type="ECO:0000256" key="1">
    <source>
        <dbReference type="SAM" id="Phobius"/>
    </source>
</evidence>